<evidence type="ECO:0000256" key="2">
    <source>
        <dbReference type="SAM" id="SignalP"/>
    </source>
</evidence>
<keyword evidence="4" id="KW-1185">Reference proteome</keyword>
<dbReference type="AlphaFoldDB" id="A0AAV5GEQ5"/>
<accession>A0AAV5GEQ5</accession>
<protein>
    <submittedName>
        <fullName evidence="3">Uncharacterized protein</fullName>
    </submittedName>
</protein>
<evidence type="ECO:0000256" key="1">
    <source>
        <dbReference type="SAM" id="MobiDB-lite"/>
    </source>
</evidence>
<gene>
    <name evidence="3" type="ORF">Rhopal_001081-T1</name>
</gene>
<organism evidence="3 4">
    <name type="scientific">Rhodotorula paludigena</name>
    <dbReference type="NCBI Taxonomy" id="86838"/>
    <lineage>
        <taxon>Eukaryota</taxon>
        <taxon>Fungi</taxon>
        <taxon>Dikarya</taxon>
        <taxon>Basidiomycota</taxon>
        <taxon>Pucciniomycotina</taxon>
        <taxon>Microbotryomycetes</taxon>
        <taxon>Sporidiobolales</taxon>
        <taxon>Sporidiobolaceae</taxon>
        <taxon>Rhodotorula</taxon>
    </lineage>
</organism>
<sequence length="209" mass="20408">MLASTALFCLLSLRLVSALPLPQGSFPAVQTPDANSSATTSTASAPVNPAAPAPDVQESTSSSSSTTNPADLSGLLSSLGDLQALGGTNEGSASSDPATQPSRDFATFDADRPKSGEAGDVGDLLAGAQNGQLQRGRVNGSALSSTPNGSVAPTSASKDLPATTADSSASAPTAETFDIGDFLADASFPAELSIPTPTAAAAQTGAPSA</sequence>
<feature type="compositionally biased region" description="Low complexity" evidence="1">
    <location>
        <begin position="161"/>
        <end position="174"/>
    </location>
</feature>
<evidence type="ECO:0000313" key="3">
    <source>
        <dbReference type="EMBL" id="GJN88125.1"/>
    </source>
</evidence>
<reference evidence="3 4" key="1">
    <citation type="submission" date="2021-12" db="EMBL/GenBank/DDBJ databases">
        <title>High titer production of polyol ester of fatty acids by Rhodotorula paludigena BS15 towards product separation-free biomass refinery.</title>
        <authorList>
            <person name="Mano J."/>
            <person name="Ono H."/>
            <person name="Tanaka T."/>
            <person name="Naito K."/>
            <person name="Sushida H."/>
            <person name="Ike M."/>
            <person name="Tokuyasu K."/>
            <person name="Kitaoka M."/>
        </authorList>
    </citation>
    <scope>NUCLEOTIDE SEQUENCE [LARGE SCALE GENOMIC DNA]</scope>
    <source>
        <strain evidence="3 4">BS15</strain>
    </source>
</reference>
<keyword evidence="2" id="KW-0732">Signal</keyword>
<evidence type="ECO:0000313" key="4">
    <source>
        <dbReference type="Proteomes" id="UP001342314"/>
    </source>
</evidence>
<comment type="caution">
    <text evidence="3">The sequence shown here is derived from an EMBL/GenBank/DDBJ whole genome shotgun (WGS) entry which is preliminary data.</text>
</comment>
<feature type="chain" id="PRO_5043652328" evidence="2">
    <location>
        <begin position="19"/>
        <end position="209"/>
    </location>
</feature>
<dbReference type="Proteomes" id="UP001342314">
    <property type="component" value="Unassembled WGS sequence"/>
</dbReference>
<feature type="compositionally biased region" description="Polar residues" evidence="1">
    <location>
        <begin position="90"/>
        <end position="102"/>
    </location>
</feature>
<proteinExistence type="predicted"/>
<feature type="region of interest" description="Disordered" evidence="1">
    <location>
        <begin position="30"/>
        <end position="174"/>
    </location>
</feature>
<dbReference type="EMBL" id="BQKY01000002">
    <property type="protein sequence ID" value="GJN88125.1"/>
    <property type="molecule type" value="Genomic_DNA"/>
</dbReference>
<feature type="compositionally biased region" description="Low complexity" evidence="1">
    <location>
        <begin position="31"/>
        <end position="87"/>
    </location>
</feature>
<feature type="compositionally biased region" description="Polar residues" evidence="1">
    <location>
        <begin position="141"/>
        <end position="157"/>
    </location>
</feature>
<feature type="signal peptide" evidence="2">
    <location>
        <begin position="1"/>
        <end position="18"/>
    </location>
</feature>
<name>A0AAV5GEQ5_9BASI</name>